<reference evidence="4" key="1">
    <citation type="submission" date="2018-09" db="EMBL/GenBank/DDBJ databases">
        <authorList>
            <person name="Zhu H."/>
        </authorList>
    </citation>
    <scope>NUCLEOTIDE SEQUENCE [LARGE SCALE GENOMIC DNA]</scope>
    <source>
        <strain evidence="4">K1R23-30</strain>
    </source>
</reference>
<dbReference type="EMBL" id="QYUO01000001">
    <property type="protein sequence ID" value="RJF98432.1"/>
    <property type="molecule type" value="Genomic_DNA"/>
</dbReference>
<evidence type="ECO:0000313" key="4">
    <source>
        <dbReference type="Proteomes" id="UP000265955"/>
    </source>
</evidence>
<dbReference type="AlphaFoldDB" id="A0A3A3FQE7"/>
<sequence>MGHLSIYALLIQEKECSILCVVITLVLGLVLLNRVVRDLRQLTMAAKKVGDGEPLPSLNIQRRDEIGQLAISFSEMEHNLRIDKLTAVFNRASLSANRRIAPAARTAP</sequence>
<feature type="transmembrane region" description="Helical" evidence="1">
    <location>
        <begin position="16"/>
        <end position="36"/>
    </location>
</feature>
<dbReference type="Pfam" id="PF00672">
    <property type="entry name" value="HAMP"/>
    <property type="match status" value="1"/>
</dbReference>
<dbReference type="PROSITE" id="PS50885">
    <property type="entry name" value="HAMP"/>
    <property type="match status" value="1"/>
</dbReference>
<feature type="domain" description="HAMP" evidence="2">
    <location>
        <begin position="33"/>
        <end position="85"/>
    </location>
</feature>
<evidence type="ECO:0000259" key="2">
    <source>
        <dbReference type="PROSITE" id="PS50885"/>
    </source>
</evidence>
<dbReference type="CDD" id="cd06225">
    <property type="entry name" value="HAMP"/>
    <property type="match status" value="1"/>
</dbReference>
<protein>
    <submittedName>
        <fullName evidence="3">HAMP domain-containing protein</fullName>
    </submittedName>
</protein>
<keyword evidence="1" id="KW-0812">Transmembrane</keyword>
<organism evidence="3 4">
    <name type="scientific">Noviherbaspirillum saxi</name>
    <dbReference type="NCBI Taxonomy" id="2320863"/>
    <lineage>
        <taxon>Bacteria</taxon>
        <taxon>Pseudomonadati</taxon>
        <taxon>Pseudomonadota</taxon>
        <taxon>Betaproteobacteria</taxon>
        <taxon>Burkholderiales</taxon>
        <taxon>Oxalobacteraceae</taxon>
        <taxon>Noviherbaspirillum</taxon>
    </lineage>
</organism>
<dbReference type="InterPro" id="IPR003660">
    <property type="entry name" value="HAMP_dom"/>
</dbReference>
<evidence type="ECO:0000256" key="1">
    <source>
        <dbReference type="SAM" id="Phobius"/>
    </source>
</evidence>
<dbReference type="GO" id="GO:0016020">
    <property type="term" value="C:membrane"/>
    <property type="evidence" value="ECO:0007669"/>
    <property type="project" value="InterPro"/>
</dbReference>
<accession>A0A3A3FQE7</accession>
<evidence type="ECO:0000313" key="3">
    <source>
        <dbReference type="EMBL" id="RJF98432.1"/>
    </source>
</evidence>
<dbReference type="SUPFAM" id="SSF158472">
    <property type="entry name" value="HAMP domain-like"/>
    <property type="match status" value="1"/>
</dbReference>
<dbReference type="GO" id="GO:0007165">
    <property type="term" value="P:signal transduction"/>
    <property type="evidence" value="ECO:0007669"/>
    <property type="project" value="InterPro"/>
</dbReference>
<dbReference type="Proteomes" id="UP000265955">
    <property type="component" value="Unassembled WGS sequence"/>
</dbReference>
<dbReference type="Gene3D" id="6.10.340.10">
    <property type="match status" value="1"/>
</dbReference>
<comment type="caution">
    <text evidence="3">The sequence shown here is derived from an EMBL/GenBank/DDBJ whole genome shotgun (WGS) entry which is preliminary data.</text>
</comment>
<keyword evidence="1" id="KW-0472">Membrane</keyword>
<proteinExistence type="predicted"/>
<gene>
    <name evidence="3" type="ORF">D3871_07870</name>
</gene>
<keyword evidence="4" id="KW-1185">Reference proteome</keyword>
<name>A0A3A3FQE7_9BURK</name>
<dbReference type="SMART" id="SM00304">
    <property type="entry name" value="HAMP"/>
    <property type="match status" value="1"/>
</dbReference>
<keyword evidence="1" id="KW-1133">Transmembrane helix</keyword>